<evidence type="ECO:0000256" key="4">
    <source>
        <dbReference type="SAM" id="MobiDB-lite"/>
    </source>
</evidence>
<dbReference type="RefSeq" id="WP_198734747.1">
    <property type="nucleotide sequence ID" value="NZ_JAEINH010000018.1"/>
</dbReference>
<dbReference type="Pfam" id="PF00534">
    <property type="entry name" value="Glycos_transf_1"/>
    <property type="match status" value="1"/>
</dbReference>
<feature type="domain" description="Glycosyl transferase family 1" evidence="5">
    <location>
        <begin position="217"/>
        <end position="364"/>
    </location>
</feature>
<feature type="domain" description="Glycosyltransferase subfamily 4-like N-terminal" evidence="6">
    <location>
        <begin position="19"/>
        <end position="200"/>
    </location>
</feature>
<organism evidence="7 8">
    <name type="scientific">Sanguibacter suaedae</name>
    <dbReference type="NCBI Taxonomy" id="2795737"/>
    <lineage>
        <taxon>Bacteria</taxon>
        <taxon>Bacillati</taxon>
        <taxon>Actinomycetota</taxon>
        <taxon>Actinomycetes</taxon>
        <taxon>Micrococcales</taxon>
        <taxon>Sanguibacteraceae</taxon>
        <taxon>Sanguibacter</taxon>
    </lineage>
</organism>
<dbReference type="CDD" id="cd03814">
    <property type="entry name" value="GT4-like"/>
    <property type="match status" value="1"/>
</dbReference>
<reference evidence="7" key="1">
    <citation type="submission" date="2020-12" db="EMBL/GenBank/DDBJ databases">
        <title>Sanguibacter suaedae sp. nov., isolated from Suaeda aralocaspica.</title>
        <authorList>
            <person name="Ma Q."/>
        </authorList>
    </citation>
    <scope>NUCLEOTIDE SEQUENCE</scope>
    <source>
        <strain evidence="7">YZGR15</strain>
    </source>
</reference>
<dbReference type="Pfam" id="PF13439">
    <property type="entry name" value="Glyco_transf_4"/>
    <property type="match status" value="1"/>
</dbReference>
<name>A0A934IE39_9MICO</name>
<dbReference type="EMBL" id="JAEINH010000018">
    <property type="protein sequence ID" value="MBI9116181.1"/>
    <property type="molecule type" value="Genomic_DNA"/>
</dbReference>
<dbReference type="GO" id="GO:1901137">
    <property type="term" value="P:carbohydrate derivative biosynthetic process"/>
    <property type="evidence" value="ECO:0007669"/>
    <property type="project" value="UniProtKB-ARBA"/>
</dbReference>
<evidence type="ECO:0000313" key="8">
    <source>
        <dbReference type="Proteomes" id="UP000602087"/>
    </source>
</evidence>
<dbReference type="InterPro" id="IPR050194">
    <property type="entry name" value="Glycosyltransferase_grp1"/>
</dbReference>
<feature type="region of interest" description="Disordered" evidence="4">
    <location>
        <begin position="398"/>
        <end position="426"/>
    </location>
</feature>
<evidence type="ECO:0000259" key="5">
    <source>
        <dbReference type="Pfam" id="PF00534"/>
    </source>
</evidence>
<dbReference type="Proteomes" id="UP000602087">
    <property type="component" value="Unassembled WGS sequence"/>
</dbReference>
<dbReference type="GO" id="GO:0016758">
    <property type="term" value="F:hexosyltransferase activity"/>
    <property type="evidence" value="ECO:0007669"/>
    <property type="project" value="TreeGrafter"/>
</dbReference>
<dbReference type="SUPFAM" id="SSF53756">
    <property type="entry name" value="UDP-Glycosyltransferase/glycogen phosphorylase"/>
    <property type="match status" value="1"/>
</dbReference>
<evidence type="ECO:0000256" key="3">
    <source>
        <dbReference type="ARBA" id="ARBA00022679"/>
    </source>
</evidence>
<dbReference type="PANTHER" id="PTHR45947:SF3">
    <property type="entry name" value="SULFOQUINOVOSYL TRANSFERASE SQD2"/>
    <property type="match status" value="1"/>
</dbReference>
<comment type="caution">
    <text evidence="7">The sequence shown here is derived from an EMBL/GenBank/DDBJ whole genome shotgun (WGS) entry which is preliminary data.</text>
</comment>
<evidence type="ECO:0000256" key="2">
    <source>
        <dbReference type="ARBA" id="ARBA00022676"/>
    </source>
</evidence>
<evidence type="ECO:0000259" key="6">
    <source>
        <dbReference type="Pfam" id="PF13439"/>
    </source>
</evidence>
<gene>
    <name evidence="7" type="ORF">JAV76_14285</name>
</gene>
<dbReference type="Gene3D" id="3.40.50.2000">
    <property type="entry name" value="Glycogen Phosphorylase B"/>
    <property type="match status" value="2"/>
</dbReference>
<dbReference type="AlphaFoldDB" id="A0A934IE39"/>
<keyword evidence="3" id="KW-0808">Transferase</keyword>
<sequence length="426" mass="44829">MRIAIVAESFLPSVNGVTGTVLRVLEHVEALRLTGVRHEVLVVAPEPQAATRSVAPPAGTSRDGSPGFVPDGVRVVRVPAVALPGYPDVRVAAGSPARLVRELRDFRPDVVHLASPFVLGARGARAAQALDVPCVAVYQTDVPAYAHRYSAPGLEPLLWSHVRRVHERAALTLAPSSAACAQLAAHRVPRVRRWGRGVDVAGFSPERRDAAWRAAVAPGGEVVVGYVGRLAPEKQVQDLAVLADVPGVRLVVVGDGPARGDLERLLPGAVFTGQLSGAALHSVMASLDVFVHTGELETFGQTLQEAHASGVPVVAPARGGPVDLVDPSRTGWLYAPGDLVGLRSHVVDLVGDARKRQAFGRAARAAVEGRTWARVCDELMGHYADVVAGVHLADVEPHGLHEHDGLPGVDDRAAQGRGERVDGAEV</sequence>
<dbReference type="PANTHER" id="PTHR45947">
    <property type="entry name" value="SULFOQUINOVOSYL TRANSFERASE SQD2"/>
    <property type="match status" value="1"/>
</dbReference>
<keyword evidence="8" id="KW-1185">Reference proteome</keyword>
<evidence type="ECO:0000256" key="1">
    <source>
        <dbReference type="ARBA" id="ARBA00021292"/>
    </source>
</evidence>
<dbReference type="InterPro" id="IPR001296">
    <property type="entry name" value="Glyco_trans_1"/>
</dbReference>
<accession>A0A934IE39</accession>
<dbReference type="InterPro" id="IPR028098">
    <property type="entry name" value="Glyco_trans_4-like_N"/>
</dbReference>
<keyword evidence="2" id="KW-0328">Glycosyltransferase</keyword>
<proteinExistence type="predicted"/>
<evidence type="ECO:0000313" key="7">
    <source>
        <dbReference type="EMBL" id="MBI9116181.1"/>
    </source>
</evidence>
<protein>
    <recommendedName>
        <fullName evidence="1">D-inositol 3-phosphate glycosyltransferase</fullName>
    </recommendedName>
</protein>